<dbReference type="SUPFAM" id="SSF52499">
    <property type="entry name" value="Isochorismatase-like hydrolases"/>
    <property type="match status" value="1"/>
</dbReference>
<dbReference type="InterPro" id="IPR036380">
    <property type="entry name" value="Isochorismatase-like_sf"/>
</dbReference>
<evidence type="ECO:0000259" key="1">
    <source>
        <dbReference type="Pfam" id="PF00857"/>
    </source>
</evidence>
<evidence type="ECO:0000313" key="3">
    <source>
        <dbReference type="Proteomes" id="UP000301751"/>
    </source>
</evidence>
<sequence length="212" mass="22508">MHTINRLRLDACVFAFIDHQPFVTFPVASIPHAELVNNVTGLAKVAKALDVPVVLSTIMARGGPLSDPLFSQLSALFPGVTPIDRRNTNAWSDPAFVAAVEATGRRQLVLCGLWTEVCLAQTVVSALAADYEVYFVADCSGGVSAEAHAEGKQRMVQAGAIPMTWLSVMAELCPDNTAPAYQNLYPVMLEHGGAVGVEVQYVLAQLPSGATA</sequence>
<dbReference type="InterPro" id="IPR000868">
    <property type="entry name" value="Isochorismatase-like_dom"/>
</dbReference>
<evidence type="ECO:0000313" key="2">
    <source>
        <dbReference type="EMBL" id="GCL63083.1"/>
    </source>
</evidence>
<dbReference type="PANTHER" id="PTHR43559:SF1">
    <property type="entry name" value="HYDROLASE"/>
    <property type="match status" value="1"/>
</dbReference>
<dbReference type="RefSeq" id="WP_137732827.1">
    <property type="nucleotide sequence ID" value="NZ_BJCL01000004.1"/>
</dbReference>
<protein>
    <submittedName>
        <fullName evidence="2">Hydrolase</fullName>
    </submittedName>
</protein>
<feature type="domain" description="Isochorismatase-like" evidence="1">
    <location>
        <begin position="16"/>
        <end position="165"/>
    </location>
</feature>
<keyword evidence="3" id="KW-1185">Reference proteome</keyword>
<dbReference type="Pfam" id="PF00857">
    <property type="entry name" value="Isochorismatase"/>
    <property type="match status" value="1"/>
</dbReference>
<dbReference type="AlphaFoldDB" id="A0A480ANV2"/>
<dbReference type="PANTHER" id="PTHR43559">
    <property type="entry name" value="HYDROLASE YCAC-RELATED"/>
    <property type="match status" value="1"/>
</dbReference>
<dbReference type="GO" id="GO:0016787">
    <property type="term" value="F:hydrolase activity"/>
    <property type="evidence" value="ECO:0007669"/>
    <property type="project" value="UniProtKB-KW"/>
</dbReference>
<dbReference type="OrthoDB" id="9789777at2"/>
<dbReference type="Gene3D" id="3.40.50.850">
    <property type="entry name" value="Isochorismatase-like"/>
    <property type="match status" value="1"/>
</dbReference>
<gene>
    <name evidence="2" type="ORF">AQPW35_21640</name>
</gene>
<dbReference type="EMBL" id="BJCL01000004">
    <property type="protein sequence ID" value="GCL63083.1"/>
    <property type="molecule type" value="Genomic_DNA"/>
</dbReference>
<dbReference type="InterPro" id="IPR053152">
    <property type="entry name" value="Hydrolase_YcaC-like"/>
</dbReference>
<name>A0A480ANV2_9BURK</name>
<comment type="caution">
    <text evidence="2">The sequence shown here is derived from an EMBL/GenBank/DDBJ whole genome shotgun (WGS) entry which is preliminary data.</text>
</comment>
<proteinExistence type="predicted"/>
<reference evidence="3" key="1">
    <citation type="submission" date="2019-03" db="EMBL/GenBank/DDBJ databases">
        <title>Aquabacterium pictum sp.nov., the first bacteriochlorophyll a-containing freshwater bacterium in the genus Aquabacterium of the class Betaproteobacteria.</title>
        <authorList>
            <person name="Hirose S."/>
            <person name="Tank M."/>
            <person name="Hara E."/>
            <person name="Tamaki H."/>
            <person name="Takaichi S."/>
            <person name="Haruta S."/>
            <person name="Hanada S."/>
        </authorList>
    </citation>
    <scope>NUCLEOTIDE SEQUENCE [LARGE SCALE GENOMIC DNA]</scope>
    <source>
        <strain evidence="3">W35</strain>
    </source>
</reference>
<organism evidence="2 3">
    <name type="scientific">Pseudaquabacterium pictum</name>
    <dbReference type="NCBI Taxonomy" id="2315236"/>
    <lineage>
        <taxon>Bacteria</taxon>
        <taxon>Pseudomonadati</taxon>
        <taxon>Pseudomonadota</taxon>
        <taxon>Betaproteobacteria</taxon>
        <taxon>Burkholderiales</taxon>
        <taxon>Sphaerotilaceae</taxon>
        <taxon>Pseudaquabacterium</taxon>
    </lineage>
</organism>
<keyword evidence="2" id="KW-0378">Hydrolase</keyword>
<accession>A0A480ANV2</accession>
<dbReference type="Proteomes" id="UP000301751">
    <property type="component" value="Unassembled WGS sequence"/>
</dbReference>